<accession>A0ABR1LUV2</accession>
<evidence type="ECO:0000259" key="2">
    <source>
        <dbReference type="Pfam" id="PF05347"/>
    </source>
</evidence>
<dbReference type="EMBL" id="JBBPEH010000006">
    <property type="protein sequence ID" value="KAK7537557.1"/>
    <property type="molecule type" value="Genomic_DNA"/>
</dbReference>
<gene>
    <name evidence="3" type="ORF">J3D65DRAFT_387422</name>
</gene>
<organism evidence="3 4">
    <name type="scientific">Phyllosticta citribraziliensis</name>
    <dbReference type="NCBI Taxonomy" id="989973"/>
    <lineage>
        <taxon>Eukaryota</taxon>
        <taxon>Fungi</taxon>
        <taxon>Dikarya</taxon>
        <taxon>Ascomycota</taxon>
        <taxon>Pezizomycotina</taxon>
        <taxon>Dothideomycetes</taxon>
        <taxon>Dothideomycetes incertae sedis</taxon>
        <taxon>Botryosphaeriales</taxon>
        <taxon>Phyllostictaceae</taxon>
        <taxon>Phyllosticta</taxon>
    </lineage>
</organism>
<dbReference type="GeneID" id="92028723"/>
<evidence type="ECO:0000313" key="3">
    <source>
        <dbReference type="EMBL" id="KAK7537557.1"/>
    </source>
</evidence>
<dbReference type="InterPro" id="IPR008011">
    <property type="entry name" value="Complex1_LYR_dom"/>
</dbReference>
<evidence type="ECO:0000313" key="4">
    <source>
        <dbReference type="Proteomes" id="UP001360953"/>
    </source>
</evidence>
<reference evidence="3 4" key="1">
    <citation type="submission" date="2024-04" db="EMBL/GenBank/DDBJ databases">
        <title>Phyllosticta paracitricarpa is synonymous to the EU quarantine fungus P. citricarpa based on phylogenomic analyses.</title>
        <authorList>
            <consortium name="Lawrence Berkeley National Laboratory"/>
            <person name="Van ingen-buijs V.A."/>
            <person name="Van westerhoven A.C."/>
            <person name="Haridas S."/>
            <person name="Skiadas P."/>
            <person name="Martin F."/>
            <person name="Groenewald J.Z."/>
            <person name="Crous P.W."/>
            <person name="Seidl M.F."/>
        </authorList>
    </citation>
    <scope>NUCLEOTIDE SEQUENCE [LARGE SCALE GENOMIC DNA]</scope>
    <source>
        <strain evidence="3 4">CPC 17464</strain>
    </source>
</reference>
<proteinExistence type="predicted"/>
<protein>
    <recommendedName>
        <fullName evidence="2">Complex 1 LYR protein domain-containing protein</fullName>
    </recommendedName>
</protein>
<keyword evidence="4" id="KW-1185">Reference proteome</keyword>
<feature type="region of interest" description="Disordered" evidence="1">
    <location>
        <begin position="102"/>
        <end position="131"/>
    </location>
</feature>
<dbReference type="Proteomes" id="UP001360953">
    <property type="component" value="Unassembled WGS sequence"/>
</dbReference>
<name>A0ABR1LUV2_9PEZI</name>
<evidence type="ECO:0000256" key="1">
    <source>
        <dbReference type="SAM" id="MobiDB-lite"/>
    </source>
</evidence>
<comment type="caution">
    <text evidence="3">The sequence shown here is derived from an EMBL/GenBank/DDBJ whole genome shotgun (WGS) entry which is preliminary data.</text>
</comment>
<dbReference type="RefSeq" id="XP_066655708.1">
    <property type="nucleotide sequence ID" value="XM_066795817.1"/>
</dbReference>
<dbReference type="Pfam" id="PF05347">
    <property type="entry name" value="Complex1_LYR"/>
    <property type="match status" value="1"/>
</dbReference>
<sequence length="303" mass="34666">MPRFLVPRNTGTHRVAAIALYRALLASCSSVPVAAEERESLRNVVRNKFRRNQLVHSSRLLALAFNSGYNTLDMFDQSVKGDTTSTTHICELLEQTPLHLKRPPRIRKPPKQPEGRIPTACPPPEQQLLNTRPYMNVPGKRKIPILRVNNGVPFLMYGKPQPESLGRILRYQVLKGQDRQNWLGVIENDMMPQASQEDFWDDLLEAAFGIGDSNSPDAHMGQAEVDEEDSRWVTEVADFRSLLNAEWKGSKSARSRTARLMQGIVDREVVLAEKEKKKRESLKRLQQDLKARRYINLIEEDQF</sequence>
<feature type="domain" description="Complex 1 LYR protein" evidence="2">
    <location>
        <begin position="17"/>
        <end position="74"/>
    </location>
</feature>